<evidence type="ECO:0000313" key="2">
    <source>
        <dbReference type="Proteomes" id="UP001152607"/>
    </source>
</evidence>
<keyword evidence="2" id="KW-1185">Reference proteome</keyword>
<evidence type="ECO:0000313" key="1">
    <source>
        <dbReference type="EMBL" id="CAI6231196.1"/>
    </source>
</evidence>
<dbReference type="AlphaFoldDB" id="A0A9W4U2K7"/>
<gene>
    <name evidence="1" type="ORF">PDIGIT_LOCUS221</name>
</gene>
<dbReference type="Proteomes" id="UP001152607">
    <property type="component" value="Unassembled WGS sequence"/>
</dbReference>
<protein>
    <submittedName>
        <fullName evidence="1">Uncharacterized protein</fullName>
    </submittedName>
</protein>
<comment type="caution">
    <text evidence="1">The sequence shown here is derived from an EMBL/GenBank/DDBJ whole genome shotgun (WGS) entry which is preliminary data.</text>
</comment>
<proteinExistence type="predicted"/>
<organism evidence="1 2">
    <name type="scientific">Periconia digitata</name>
    <dbReference type="NCBI Taxonomy" id="1303443"/>
    <lineage>
        <taxon>Eukaryota</taxon>
        <taxon>Fungi</taxon>
        <taxon>Dikarya</taxon>
        <taxon>Ascomycota</taxon>
        <taxon>Pezizomycotina</taxon>
        <taxon>Dothideomycetes</taxon>
        <taxon>Pleosporomycetidae</taxon>
        <taxon>Pleosporales</taxon>
        <taxon>Massarineae</taxon>
        <taxon>Periconiaceae</taxon>
        <taxon>Periconia</taxon>
    </lineage>
</organism>
<dbReference type="EMBL" id="CAOQHR010000001">
    <property type="protein sequence ID" value="CAI6231196.1"/>
    <property type="molecule type" value="Genomic_DNA"/>
</dbReference>
<sequence length="90" mass="9892">MTFFSFAACDSGQDRILQAPYGSSVSSSTDQYDRGANSDAFRIFQFMVAIAFQIESIPHTNGALLVVSRIQRCNIATNPPRELTKAQDQA</sequence>
<reference evidence="1" key="1">
    <citation type="submission" date="2023-01" db="EMBL/GenBank/DDBJ databases">
        <authorList>
            <person name="Van Ghelder C."/>
            <person name="Rancurel C."/>
        </authorList>
    </citation>
    <scope>NUCLEOTIDE SEQUENCE</scope>
    <source>
        <strain evidence="1">CNCM I-4278</strain>
    </source>
</reference>
<name>A0A9W4U2K7_9PLEO</name>
<accession>A0A9W4U2K7</accession>